<feature type="signal peptide" evidence="1">
    <location>
        <begin position="1"/>
        <end position="27"/>
    </location>
</feature>
<accession>A0A5B1LFA9</accession>
<feature type="chain" id="PRO_5023054537" evidence="1">
    <location>
        <begin position="28"/>
        <end position="178"/>
    </location>
</feature>
<evidence type="ECO:0000313" key="2">
    <source>
        <dbReference type="EMBL" id="KAA1418460.1"/>
    </source>
</evidence>
<comment type="caution">
    <text evidence="2">The sequence shown here is derived from an EMBL/GenBank/DDBJ whole genome shotgun (WGS) entry which is preliminary data.</text>
</comment>
<keyword evidence="3" id="KW-1185">Reference proteome</keyword>
<dbReference type="EMBL" id="VUJV01000003">
    <property type="protein sequence ID" value="KAA1418460.1"/>
    <property type="molecule type" value="Genomic_DNA"/>
</dbReference>
<keyword evidence="1" id="KW-0732">Signal</keyword>
<organism evidence="2 3">
    <name type="scientific">Nocardioides humilatus</name>
    <dbReference type="NCBI Taxonomy" id="2607660"/>
    <lineage>
        <taxon>Bacteria</taxon>
        <taxon>Bacillati</taxon>
        <taxon>Actinomycetota</taxon>
        <taxon>Actinomycetes</taxon>
        <taxon>Propionibacteriales</taxon>
        <taxon>Nocardioidaceae</taxon>
        <taxon>Nocardioides</taxon>
    </lineage>
</organism>
<evidence type="ECO:0000256" key="1">
    <source>
        <dbReference type="SAM" id="SignalP"/>
    </source>
</evidence>
<evidence type="ECO:0000313" key="3">
    <source>
        <dbReference type="Proteomes" id="UP000325003"/>
    </source>
</evidence>
<reference evidence="2 3" key="1">
    <citation type="submission" date="2019-09" db="EMBL/GenBank/DDBJ databases">
        <title>Nocardioides panacisoli sp. nov., isolated from the soil of a ginseng field.</title>
        <authorList>
            <person name="Cho C."/>
        </authorList>
    </citation>
    <scope>NUCLEOTIDE SEQUENCE [LARGE SCALE GENOMIC DNA]</scope>
    <source>
        <strain evidence="2 3">BN130099</strain>
    </source>
</reference>
<sequence length="178" mass="19531">MNKLSILAATAAALLINGFAPTPPASAETGAVLYATGGGKLAAIDLTGLHVRNAPRHVEMVAHVRDLTDAGRFTFYMSDPSFEGVFGLNVEVRQRGDGTVVTHFREWGDGWSAARACPDATVRWAEGRDLIRLGFPQGCFHGGLQDQWRFTVHSRLHYGSNDRTERDHTHQHLVLQRG</sequence>
<name>A0A5B1LFA9_9ACTN</name>
<proteinExistence type="predicted"/>
<dbReference type="AlphaFoldDB" id="A0A5B1LFA9"/>
<reference evidence="2 3" key="2">
    <citation type="submission" date="2019-09" db="EMBL/GenBank/DDBJ databases">
        <authorList>
            <person name="Jin C."/>
        </authorList>
    </citation>
    <scope>NUCLEOTIDE SEQUENCE [LARGE SCALE GENOMIC DNA]</scope>
    <source>
        <strain evidence="2 3">BN130099</strain>
    </source>
</reference>
<dbReference type="Proteomes" id="UP000325003">
    <property type="component" value="Unassembled WGS sequence"/>
</dbReference>
<protein>
    <submittedName>
        <fullName evidence="2">Uncharacterized protein</fullName>
    </submittedName>
</protein>
<gene>
    <name evidence="2" type="ORF">F0U44_08055</name>
</gene>
<dbReference type="RefSeq" id="WP_149727802.1">
    <property type="nucleotide sequence ID" value="NZ_VUJV01000003.1"/>
</dbReference>